<proteinExistence type="predicted"/>
<feature type="region of interest" description="Disordered" evidence="5">
    <location>
        <begin position="126"/>
        <end position="162"/>
    </location>
</feature>
<dbReference type="RefSeq" id="WP_187708429.1">
    <property type="nucleotide sequence ID" value="NZ_CP060782.1"/>
</dbReference>
<evidence type="ECO:0000313" key="8">
    <source>
        <dbReference type="EMBL" id="QNP45473.1"/>
    </source>
</evidence>
<feature type="transmembrane region" description="Helical" evidence="6">
    <location>
        <begin position="89"/>
        <end position="108"/>
    </location>
</feature>
<evidence type="ECO:0000256" key="4">
    <source>
        <dbReference type="ARBA" id="ARBA00023136"/>
    </source>
</evidence>
<keyword evidence="4 6" id="KW-0472">Membrane</keyword>
<gene>
    <name evidence="8" type="ORF">H9L14_12995</name>
</gene>
<accession>A0ABX6T9S7</accession>
<evidence type="ECO:0000256" key="5">
    <source>
        <dbReference type="SAM" id="MobiDB-lite"/>
    </source>
</evidence>
<dbReference type="Pfam" id="PF04138">
    <property type="entry name" value="GtrA_DPMS_TM"/>
    <property type="match status" value="1"/>
</dbReference>
<feature type="domain" description="GtrA/DPMS transmembrane" evidence="7">
    <location>
        <begin position="22"/>
        <end position="119"/>
    </location>
</feature>
<dbReference type="EMBL" id="CP060782">
    <property type="protein sequence ID" value="QNP45473.1"/>
    <property type="molecule type" value="Genomic_DNA"/>
</dbReference>
<organism evidence="8 9">
    <name type="scientific">Sphingomonas sediminicola</name>
    <dbReference type="NCBI Taxonomy" id="386874"/>
    <lineage>
        <taxon>Bacteria</taxon>
        <taxon>Pseudomonadati</taxon>
        <taxon>Pseudomonadota</taxon>
        <taxon>Alphaproteobacteria</taxon>
        <taxon>Sphingomonadales</taxon>
        <taxon>Sphingomonadaceae</taxon>
        <taxon>Sphingomonas</taxon>
    </lineage>
</organism>
<feature type="transmembrane region" description="Helical" evidence="6">
    <location>
        <begin position="20"/>
        <end position="41"/>
    </location>
</feature>
<feature type="transmembrane region" description="Helical" evidence="6">
    <location>
        <begin position="47"/>
        <end position="68"/>
    </location>
</feature>
<comment type="subcellular location">
    <subcellularLocation>
        <location evidence="1">Membrane</location>
        <topology evidence="1">Multi-pass membrane protein</topology>
    </subcellularLocation>
</comment>
<keyword evidence="2 6" id="KW-0812">Transmembrane</keyword>
<evidence type="ECO:0000259" key="7">
    <source>
        <dbReference type="Pfam" id="PF04138"/>
    </source>
</evidence>
<evidence type="ECO:0000256" key="6">
    <source>
        <dbReference type="SAM" id="Phobius"/>
    </source>
</evidence>
<protein>
    <submittedName>
        <fullName evidence="8">GtrA family protein</fullName>
    </submittedName>
</protein>
<evidence type="ECO:0000313" key="9">
    <source>
        <dbReference type="Proteomes" id="UP000516105"/>
    </source>
</evidence>
<keyword evidence="9" id="KW-1185">Reference proteome</keyword>
<dbReference type="InterPro" id="IPR007267">
    <property type="entry name" value="GtrA_DPMS_TM"/>
</dbReference>
<evidence type="ECO:0000256" key="2">
    <source>
        <dbReference type="ARBA" id="ARBA00022692"/>
    </source>
</evidence>
<sequence length="162" mass="18261">MTLSELLPLDKEHRAVLLQAARYGFAGFVITVLFSISYWAVTDLLGVDPMISLTLVFLVFSGISYFAHGAFSFRGHGSRDQQHIRATRFLLVNIIGFLLNQFFVWMLVKQLGGPTWWPIIPSFSSRHGSPSRCTGDGFTDESARSFNHRARQGRRGGDRPLR</sequence>
<evidence type="ECO:0000256" key="3">
    <source>
        <dbReference type="ARBA" id="ARBA00022989"/>
    </source>
</evidence>
<reference evidence="8 9" key="1">
    <citation type="submission" date="2020-08" db="EMBL/GenBank/DDBJ databases">
        <title>Genome sequence of Sphingomonas sediminicola KACC 15039T.</title>
        <authorList>
            <person name="Hyun D.-W."/>
            <person name="Bae J.-W."/>
        </authorList>
    </citation>
    <scope>NUCLEOTIDE SEQUENCE [LARGE SCALE GENOMIC DNA]</scope>
    <source>
        <strain evidence="8 9">KACC 15039</strain>
    </source>
</reference>
<name>A0ABX6T9S7_9SPHN</name>
<keyword evidence="3 6" id="KW-1133">Transmembrane helix</keyword>
<evidence type="ECO:0000256" key="1">
    <source>
        <dbReference type="ARBA" id="ARBA00004141"/>
    </source>
</evidence>
<dbReference type="Proteomes" id="UP000516105">
    <property type="component" value="Chromosome"/>
</dbReference>